<dbReference type="AlphaFoldDB" id="A0A6G7B8X2"/>
<reference evidence="1 2" key="1">
    <citation type="submission" date="2020-02" db="EMBL/GenBank/DDBJ databases">
        <title>Complete genome sequences of six Lactobacillus iners strains isolated from the human vagina.</title>
        <authorList>
            <person name="France M.T."/>
            <person name="Rutt L."/>
            <person name="Narina S."/>
            <person name="Arbaugh S."/>
            <person name="Humphrys M.S."/>
            <person name="Ma B."/>
            <person name="Hayward M.R."/>
            <person name="Relman D."/>
            <person name="Kwon D.S."/>
            <person name="Ravel J."/>
        </authorList>
    </citation>
    <scope>NUCLEOTIDE SEQUENCE [LARGE SCALE GENOMIC DNA]</scope>
    <source>
        <strain evidence="1 2">C0210C1</strain>
    </source>
</reference>
<sequence length="147" mass="16500">MTLIESLMKDMKAAMKAQDKETLTTIRSLKAAVMYYKIKQGHELTPEDELTVLASAIKMRKESLEEFKKGGREDLVEQTEHELAIIAKYMPKQLSETELEQVIIETISEVGASGKQDFGKVMKVLMPKIKGKADGKLASEILKKKLS</sequence>
<dbReference type="PANTHER" id="PTHR28055:SF1">
    <property type="entry name" value="ALTERED INHERITANCE OF MITOCHONDRIA PROTEIN 41, MITOCHONDRIAL"/>
    <property type="match status" value="1"/>
</dbReference>
<dbReference type="Gene3D" id="1.10.10.410">
    <property type="match status" value="1"/>
</dbReference>
<dbReference type="Gene3D" id="1.10.1510.10">
    <property type="entry name" value="Uncharacterised protein YqeY/AIM41 PF09424, N-terminal domain"/>
    <property type="match status" value="1"/>
</dbReference>
<evidence type="ECO:0000313" key="1">
    <source>
        <dbReference type="EMBL" id="QIH23842.1"/>
    </source>
</evidence>
<dbReference type="PANTHER" id="PTHR28055">
    <property type="entry name" value="ALTERED INHERITANCE OF MITOCHONDRIA PROTEIN 41, MITOCHONDRIAL"/>
    <property type="match status" value="1"/>
</dbReference>
<dbReference type="RefSeq" id="WP_006729908.1">
    <property type="nucleotide sequence ID" value="NZ_CABKQA010000001.1"/>
</dbReference>
<dbReference type="GeneID" id="93221504"/>
<dbReference type="Proteomes" id="UP000501676">
    <property type="component" value="Chromosome"/>
</dbReference>
<dbReference type="InterPro" id="IPR003789">
    <property type="entry name" value="Asn/Gln_tRNA_amidoTrase-B-like"/>
</dbReference>
<dbReference type="GO" id="GO:0016884">
    <property type="term" value="F:carbon-nitrogen ligase activity, with glutamine as amido-N-donor"/>
    <property type="evidence" value="ECO:0007669"/>
    <property type="project" value="InterPro"/>
</dbReference>
<dbReference type="Pfam" id="PF09424">
    <property type="entry name" value="YqeY"/>
    <property type="match status" value="1"/>
</dbReference>
<dbReference type="SUPFAM" id="SSF89095">
    <property type="entry name" value="GatB/YqeY motif"/>
    <property type="match status" value="1"/>
</dbReference>
<accession>A0A6G7B8X2</accession>
<organism evidence="1 2">
    <name type="scientific">Lactobacillus iners</name>
    <dbReference type="NCBI Taxonomy" id="147802"/>
    <lineage>
        <taxon>Bacteria</taxon>
        <taxon>Bacillati</taxon>
        <taxon>Bacillota</taxon>
        <taxon>Bacilli</taxon>
        <taxon>Lactobacillales</taxon>
        <taxon>Lactobacillaceae</taxon>
        <taxon>Lactobacillus</taxon>
    </lineage>
</organism>
<dbReference type="InterPro" id="IPR042184">
    <property type="entry name" value="YqeY/Aim41_N"/>
</dbReference>
<dbReference type="InterPro" id="IPR019004">
    <property type="entry name" value="YqeY/Aim41"/>
</dbReference>
<protein>
    <submittedName>
        <fullName evidence="1">GatB/YqeY domain-containing protein</fullName>
    </submittedName>
</protein>
<gene>
    <name evidence="1" type="ORF">G6Z83_03865</name>
</gene>
<name>A0A6G7B8X2_9LACO</name>
<dbReference type="EMBL" id="CP049228">
    <property type="protein sequence ID" value="QIH23842.1"/>
    <property type="molecule type" value="Genomic_DNA"/>
</dbReference>
<proteinExistence type="predicted"/>
<dbReference type="InterPro" id="IPR023168">
    <property type="entry name" value="GatB_Yqey_C_2"/>
</dbReference>
<evidence type="ECO:0000313" key="2">
    <source>
        <dbReference type="Proteomes" id="UP000501676"/>
    </source>
</evidence>